<reference evidence="2 3" key="1">
    <citation type="submission" date="2019-09" db="EMBL/GenBank/DDBJ databases">
        <title>Genomes of Cryomorphaceae.</title>
        <authorList>
            <person name="Bowman J.P."/>
        </authorList>
    </citation>
    <scope>NUCLEOTIDE SEQUENCE [LARGE SCALE GENOMIC DNA]</scope>
    <source>
        <strain evidence="2 3">KCTC 52047</strain>
    </source>
</reference>
<dbReference type="AlphaFoldDB" id="A0A6N6MA61"/>
<accession>A0A6N6MA61</accession>
<name>A0A6N6MA61_9FLAO</name>
<dbReference type="SUPFAM" id="SSF55821">
    <property type="entry name" value="YrdC/RibB"/>
    <property type="match status" value="1"/>
</dbReference>
<dbReference type="OrthoDB" id="9814580at2"/>
<dbReference type="InterPro" id="IPR017945">
    <property type="entry name" value="DHBP_synth_RibB-like_a/b_dom"/>
</dbReference>
<feature type="domain" description="YrdC-like" evidence="1">
    <location>
        <begin position="15"/>
        <end position="203"/>
    </location>
</feature>
<evidence type="ECO:0000313" key="3">
    <source>
        <dbReference type="Proteomes" id="UP000435357"/>
    </source>
</evidence>
<dbReference type="PANTHER" id="PTHR42828:SF3">
    <property type="entry name" value="THREONYLCARBAMOYL-AMP SYNTHASE"/>
    <property type="match status" value="1"/>
</dbReference>
<dbReference type="NCBIfam" id="TIGR00057">
    <property type="entry name" value="L-threonylcarbamoyladenylate synthase"/>
    <property type="match status" value="1"/>
</dbReference>
<dbReference type="InterPro" id="IPR052532">
    <property type="entry name" value="SUA5_domain"/>
</dbReference>
<dbReference type="PROSITE" id="PS51163">
    <property type="entry name" value="YRDC"/>
    <property type="match status" value="1"/>
</dbReference>
<dbReference type="GO" id="GO:0003725">
    <property type="term" value="F:double-stranded RNA binding"/>
    <property type="evidence" value="ECO:0007669"/>
    <property type="project" value="InterPro"/>
</dbReference>
<dbReference type="Proteomes" id="UP000435357">
    <property type="component" value="Unassembled WGS sequence"/>
</dbReference>
<gene>
    <name evidence="2" type="ORF">F3059_00865</name>
</gene>
<protein>
    <submittedName>
        <fullName evidence="2">Threonylcarbamoyl-AMP synthase</fullName>
    </submittedName>
</protein>
<dbReference type="RefSeq" id="WP_151166039.1">
    <property type="nucleotide sequence ID" value="NZ_WACR01000001.1"/>
</dbReference>
<comment type="caution">
    <text evidence="2">The sequence shown here is derived from an EMBL/GenBank/DDBJ whole genome shotgun (WGS) entry which is preliminary data.</text>
</comment>
<dbReference type="EMBL" id="WACR01000001">
    <property type="protein sequence ID" value="KAB1066051.1"/>
    <property type="molecule type" value="Genomic_DNA"/>
</dbReference>
<dbReference type="PANTHER" id="PTHR42828">
    <property type="entry name" value="DHBP SYNTHASE RIBB-LIKE ALPHA/BETA DOMAIN-CONTAINING PROTEIN"/>
    <property type="match status" value="1"/>
</dbReference>
<evidence type="ECO:0000259" key="1">
    <source>
        <dbReference type="PROSITE" id="PS51163"/>
    </source>
</evidence>
<dbReference type="InterPro" id="IPR006070">
    <property type="entry name" value="Sua5-like_dom"/>
</dbReference>
<dbReference type="Pfam" id="PF01300">
    <property type="entry name" value="Sua5_yciO_yrdC"/>
    <property type="match status" value="1"/>
</dbReference>
<evidence type="ECO:0000313" key="2">
    <source>
        <dbReference type="EMBL" id="KAB1066051.1"/>
    </source>
</evidence>
<keyword evidence="3" id="KW-1185">Reference proteome</keyword>
<dbReference type="Gene3D" id="3.90.870.10">
    <property type="entry name" value="DHBP synthase"/>
    <property type="match status" value="1"/>
</dbReference>
<sequence length="209" mass="23236">MAAEKIRINPDNVNASEIDRVVSILKNGGVIVYPTDTVYGIGCDITNKKAVERVARLKGVKAKEAKFAMIFHDLSHLSEYTKPLDNTTFRLMKKALPGPFTFILEANNQVPKIFANKKKEVGIRIPDHEIPREIVRVLGNPIVTTSVHDDDEIVEYTTDPDDVYEQFKDLVDAVVDGGFGNNIPSTIVDCTGDELEIIRQGLGQLEELN</sequence>
<organism evidence="2 3">
    <name type="scientific">Salibacter halophilus</name>
    <dbReference type="NCBI Taxonomy" id="1803916"/>
    <lineage>
        <taxon>Bacteria</taxon>
        <taxon>Pseudomonadati</taxon>
        <taxon>Bacteroidota</taxon>
        <taxon>Flavobacteriia</taxon>
        <taxon>Flavobacteriales</taxon>
        <taxon>Salibacteraceae</taxon>
        <taxon>Salibacter</taxon>
    </lineage>
</organism>
<proteinExistence type="predicted"/>